<dbReference type="PANTHER" id="PTHR33133">
    <property type="entry name" value="OS08G0107100 PROTEIN-RELATED"/>
    <property type="match status" value="1"/>
</dbReference>
<evidence type="ECO:0000313" key="2">
    <source>
        <dbReference type="EMBL" id="JAT63408.1"/>
    </source>
</evidence>
<accession>A0A1D1Z943</accession>
<evidence type="ECO:0000256" key="1">
    <source>
        <dbReference type="SAM" id="Phobius"/>
    </source>
</evidence>
<keyword evidence="1" id="KW-0472">Membrane</keyword>
<proteinExistence type="predicted"/>
<name>A0A1D1Z943_9ARAE</name>
<feature type="transmembrane region" description="Helical" evidence="1">
    <location>
        <begin position="254"/>
        <end position="279"/>
    </location>
</feature>
<feature type="transmembrane region" description="Helical" evidence="1">
    <location>
        <begin position="30"/>
        <end position="52"/>
    </location>
</feature>
<gene>
    <name evidence="2" type="primary">glmU_8</name>
    <name evidence="2" type="ORF">g.48629</name>
</gene>
<keyword evidence="1" id="KW-1133">Transmembrane helix</keyword>
<protein>
    <submittedName>
        <fullName evidence="2">Bifunctional protein GlmU</fullName>
    </submittedName>
</protein>
<keyword evidence="1" id="KW-0812">Transmembrane</keyword>
<dbReference type="PANTHER" id="PTHR33133:SF27">
    <property type="entry name" value="G-PROTEIN COUPLED RECEPTORS FAMILY 1 PROFILE DOMAIN-CONTAINING PROTEIN"/>
    <property type="match status" value="1"/>
</dbReference>
<dbReference type="EMBL" id="GDJX01004528">
    <property type="protein sequence ID" value="JAT63408.1"/>
    <property type="molecule type" value="Transcribed_RNA"/>
</dbReference>
<feature type="transmembrane region" description="Helical" evidence="1">
    <location>
        <begin position="130"/>
        <end position="158"/>
    </location>
</feature>
<sequence>MMANEGRHQALGVPAILREALKIPRRDGKLMVSLSLLLLAPYSLLLCLHDVAVGPLMDDDSDGGGEDLAGRGGLGRLLFLESSFLLAFCTISLSAMALTMYASSVTYTGNIDRLGLKDTIRRSLSSWKRPVKTCCCVAATTVAYVCLVLISVWVLSLVTTGGTALVASIVFLGSSAALLYAFLAVVWMLGFAVSVIEEDDCCGVDALARAAELVRGRELVGFLLMVLMLLLGAPVSLLLYLNAREDDQGVVVRVVVGIVGAALACLVKVFAFMAFTVFYHECRDYHGEKPEGREMYRLLSNTELKLEFFGRN</sequence>
<feature type="transmembrane region" description="Helical" evidence="1">
    <location>
        <begin position="84"/>
        <end position="109"/>
    </location>
</feature>
<reference evidence="2" key="1">
    <citation type="submission" date="2015-07" db="EMBL/GenBank/DDBJ databases">
        <title>Transcriptome Assembly of Anthurium amnicola.</title>
        <authorList>
            <person name="Suzuki J."/>
        </authorList>
    </citation>
    <scope>NUCLEOTIDE SEQUENCE</scope>
</reference>
<dbReference type="AlphaFoldDB" id="A0A1D1Z943"/>
<feature type="transmembrane region" description="Helical" evidence="1">
    <location>
        <begin position="164"/>
        <end position="189"/>
    </location>
</feature>
<feature type="transmembrane region" description="Helical" evidence="1">
    <location>
        <begin position="219"/>
        <end position="242"/>
    </location>
</feature>
<organism evidence="2">
    <name type="scientific">Anthurium amnicola</name>
    <dbReference type="NCBI Taxonomy" id="1678845"/>
    <lineage>
        <taxon>Eukaryota</taxon>
        <taxon>Viridiplantae</taxon>
        <taxon>Streptophyta</taxon>
        <taxon>Embryophyta</taxon>
        <taxon>Tracheophyta</taxon>
        <taxon>Spermatophyta</taxon>
        <taxon>Magnoliopsida</taxon>
        <taxon>Liliopsida</taxon>
        <taxon>Araceae</taxon>
        <taxon>Pothoideae</taxon>
        <taxon>Potheae</taxon>
        <taxon>Anthurium</taxon>
    </lineage>
</organism>
<feature type="non-terminal residue" evidence="2">
    <location>
        <position position="312"/>
    </location>
</feature>